<comment type="caution">
    <text evidence="1">The sequence shown here is derived from an EMBL/GenBank/DDBJ whole genome shotgun (WGS) entry which is preliminary data.</text>
</comment>
<dbReference type="RefSeq" id="WP_035113598.1">
    <property type="nucleotide sequence ID" value="NZ_CP047046.1"/>
</dbReference>
<keyword evidence="2" id="KW-1185">Reference proteome</keyword>
<dbReference type="Proteomes" id="UP000030145">
    <property type="component" value="Unassembled WGS sequence"/>
</dbReference>
<proteinExistence type="predicted"/>
<evidence type="ECO:0000313" key="2">
    <source>
        <dbReference type="Proteomes" id="UP000030145"/>
    </source>
</evidence>
<dbReference type="EMBL" id="JRVJ01000004">
    <property type="protein sequence ID" value="KGM18862.1"/>
    <property type="molecule type" value="Genomic_DNA"/>
</dbReference>
<sequence length="327" mass="35974">MKEYTLSTGESYRFSGGISRLRFDLDTKHRQGFTSSSTGFETVKTRRNKLLCQGFQGHSEVTIAPDDEAGTFDYEFKVFATVVLTTNAGEEYQLRFPSYGLGNRRNFAIAKIDSVGDEIVITAANATESKLSEGHSQGVDLVARNVFDRDDVSAAADDRPVNIAVIIDESVSAQLAFNQEHRQAIAYLVTGVLGNKNWSIAFTTSSDRSNVHSSVNGDELLDLISGKGTGPDAYMERKEVGWTRDAIAEFRHIPGVRFLVVSDNVPAWTEDFRGDAHVICTERPEFPTKARFTVLTAPLVNALLSNSHQGYTNAVKEIGHSLRLGVK</sequence>
<protein>
    <submittedName>
        <fullName evidence="1">Uncharacterized protein</fullName>
    </submittedName>
</protein>
<dbReference type="GeneID" id="300553648"/>
<accession>A0A0A2DM53</accession>
<dbReference type="AlphaFoldDB" id="A0A0A2DM53"/>
<organism evidence="1 2">
    <name type="scientific">Corynebacterium auriscanis</name>
    <dbReference type="NCBI Taxonomy" id="99807"/>
    <lineage>
        <taxon>Bacteria</taxon>
        <taxon>Bacillati</taxon>
        <taxon>Actinomycetota</taxon>
        <taxon>Actinomycetes</taxon>
        <taxon>Mycobacteriales</taxon>
        <taxon>Corynebacteriaceae</taxon>
        <taxon>Corynebacterium</taxon>
    </lineage>
</organism>
<gene>
    <name evidence="1" type="ORF">MA47_04385</name>
</gene>
<reference evidence="1 2" key="1">
    <citation type="submission" date="2014-10" db="EMBL/GenBank/DDBJ databases">
        <title>Whole Genome sequence of Corynebacterium auriscanis strain CIP 106629.</title>
        <authorList>
            <person name="Hassan S.S."/>
            <person name="Jamal S.B."/>
            <person name="Tiwari S."/>
            <person name="Oliveira L.D.C."/>
            <person name="Souza F."/>
            <person name="Mariano D.C."/>
            <person name="Almeida S."/>
            <person name="Dorella F."/>
            <person name="Pereira F."/>
            <person name="Carvalho A."/>
            <person name="Leal C.A."/>
            <person name="Soares S.D.C."/>
            <person name="Figueiredo H.C."/>
            <person name="Silva A."/>
            <person name="Azevedo V.A."/>
        </authorList>
    </citation>
    <scope>NUCLEOTIDE SEQUENCE [LARGE SCALE GENOMIC DNA]</scope>
    <source>
        <strain evidence="1 2">CIP 106629</strain>
    </source>
</reference>
<evidence type="ECO:0000313" key="1">
    <source>
        <dbReference type="EMBL" id="KGM18862.1"/>
    </source>
</evidence>
<name>A0A0A2DM53_9CORY</name>